<dbReference type="GO" id="GO:0030089">
    <property type="term" value="C:phycobilisome"/>
    <property type="evidence" value="ECO:0007669"/>
    <property type="project" value="UniProtKB-UniRule"/>
</dbReference>
<dbReference type="Pfam" id="PF01383">
    <property type="entry name" value="CpcD"/>
    <property type="match status" value="1"/>
</dbReference>
<keyword evidence="11" id="KW-1185">Reference proteome</keyword>
<keyword evidence="3" id="KW-0042">Antenna complex</keyword>
<dbReference type="Proteomes" id="UP000729733">
    <property type="component" value="Unassembled WGS sequence"/>
</dbReference>
<accession>A0A964BV03</accession>
<gene>
    <name evidence="10" type="ORF">I4641_15265</name>
</gene>
<dbReference type="AlphaFoldDB" id="A0A964BV03"/>
<dbReference type="PANTHER" id="PTHR34011">
    <property type="entry name" value="PHYCOBILISOME 32.1 KDA LINKER POLYPEPTIDE, PHYCOCYANIN-ASSOCIATED, ROD 2-RELATED"/>
    <property type="match status" value="1"/>
</dbReference>
<dbReference type="GO" id="GO:0015979">
    <property type="term" value="P:photosynthesis"/>
    <property type="evidence" value="ECO:0007669"/>
    <property type="project" value="UniProtKB-KW"/>
</dbReference>
<evidence type="ECO:0000256" key="5">
    <source>
        <dbReference type="ARBA" id="ARBA00023078"/>
    </source>
</evidence>
<evidence type="ECO:0000256" key="3">
    <source>
        <dbReference type="ARBA" id="ARBA00022549"/>
    </source>
</evidence>
<dbReference type="EMBL" id="JADWDC010000040">
    <property type="protein sequence ID" value="MCC0178340.1"/>
    <property type="molecule type" value="Genomic_DNA"/>
</dbReference>
<dbReference type="PANTHER" id="PTHR34011:SF6">
    <property type="entry name" value="PHYCOBILIPROTEIN APCE"/>
    <property type="match status" value="1"/>
</dbReference>
<dbReference type="PIRSF" id="PIRSF005898">
    <property type="entry name" value="Phycobilisome_CpeC/CpcI"/>
    <property type="match status" value="1"/>
</dbReference>
<evidence type="ECO:0000313" key="11">
    <source>
        <dbReference type="Proteomes" id="UP000729733"/>
    </source>
</evidence>
<dbReference type="GO" id="GO:0031676">
    <property type="term" value="C:plasma membrane-derived thylakoid membrane"/>
    <property type="evidence" value="ECO:0007669"/>
    <property type="project" value="UniProtKB-SubCell"/>
</dbReference>
<dbReference type="InterPro" id="IPR016470">
    <property type="entry name" value="Phycobilisome"/>
</dbReference>
<evidence type="ECO:0000256" key="7">
    <source>
        <dbReference type="PROSITE-ProRule" id="PRU00775"/>
    </source>
</evidence>
<comment type="subcellular location">
    <subcellularLocation>
        <location evidence="1">Cellular thylakoid membrane</location>
        <topology evidence="1">Peripheral membrane protein</topology>
        <orientation evidence="1">Cytoplasmic side</orientation>
    </subcellularLocation>
</comment>
<dbReference type="InterPro" id="IPR038255">
    <property type="entry name" value="PBS_linker_sf"/>
</dbReference>
<name>A0A964BV03_9CYAN</name>
<evidence type="ECO:0000313" key="10">
    <source>
        <dbReference type="EMBL" id="MCC0178340.1"/>
    </source>
</evidence>
<reference evidence="10" key="1">
    <citation type="journal article" date="2021" name="Antonie Van Leeuwenhoek">
        <title>Draft genome and description of Waterburya agarophytonicola gen. nov. sp. nov. (Pleurocapsales, Cyanobacteria): a seaweed symbiont.</title>
        <authorList>
            <person name="Bonthond G."/>
            <person name="Shalygin S."/>
            <person name="Bayer T."/>
            <person name="Weinberger F."/>
        </authorList>
    </citation>
    <scope>NUCLEOTIDE SEQUENCE</scope>
    <source>
        <strain evidence="10">KI4</strain>
    </source>
</reference>
<dbReference type="InterPro" id="IPR008213">
    <property type="entry name" value="CpcD-like_dom"/>
</dbReference>
<keyword evidence="6" id="KW-0472">Membrane</keyword>
<dbReference type="PROSITE" id="PS51445">
    <property type="entry name" value="PBS_LINKER"/>
    <property type="match status" value="1"/>
</dbReference>
<evidence type="ECO:0000259" key="8">
    <source>
        <dbReference type="PROSITE" id="PS51441"/>
    </source>
</evidence>
<evidence type="ECO:0000256" key="6">
    <source>
        <dbReference type="ARBA" id="ARBA00023136"/>
    </source>
</evidence>
<feature type="domain" description="PBS-linker" evidence="9">
    <location>
        <begin position="1"/>
        <end position="170"/>
    </location>
</feature>
<evidence type="ECO:0000259" key="9">
    <source>
        <dbReference type="PROSITE" id="PS51445"/>
    </source>
</evidence>
<evidence type="ECO:0000256" key="1">
    <source>
        <dbReference type="ARBA" id="ARBA00004445"/>
    </source>
</evidence>
<keyword evidence="5" id="KW-0793">Thylakoid</keyword>
<organism evidence="10 11">
    <name type="scientific">Waterburya agarophytonicola KI4</name>
    <dbReference type="NCBI Taxonomy" id="2874699"/>
    <lineage>
        <taxon>Bacteria</taxon>
        <taxon>Bacillati</taxon>
        <taxon>Cyanobacteriota</taxon>
        <taxon>Cyanophyceae</taxon>
        <taxon>Pleurocapsales</taxon>
        <taxon>Hyellaceae</taxon>
        <taxon>Waterburya</taxon>
        <taxon>Waterburya agarophytonicola</taxon>
    </lineage>
</organism>
<evidence type="ECO:0000256" key="2">
    <source>
        <dbReference type="ARBA" id="ARBA00022531"/>
    </source>
</evidence>
<dbReference type="RefSeq" id="WP_229641405.1">
    <property type="nucleotide sequence ID" value="NZ_JADWDC010000040.1"/>
</dbReference>
<keyword evidence="4 7" id="KW-0605">Phycobilisome</keyword>
<protein>
    <submittedName>
        <fullName evidence="10">Phycobilisome rod-core linker polypeptide</fullName>
    </submittedName>
</protein>
<evidence type="ECO:0000256" key="4">
    <source>
        <dbReference type="ARBA" id="ARBA00022738"/>
    </source>
</evidence>
<feature type="domain" description="CpcD-like" evidence="8">
    <location>
        <begin position="205"/>
        <end position="255"/>
    </location>
</feature>
<dbReference type="SMART" id="SM01094">
    <property type="entry name" value="CpcD"/>
    <property type="match status" value="1"/>
</dbReference>
<dbReference type="PROSITE" id="PS51441">
    <property type="entry name" value="CPCD_LIKE"/>
    <property type="match status" value="1"/>
</dbReference>
<dbReference type="Gene3D" id="1.10.3130.20">
    <property type="entry name" value="Phycobilisome linker domain"/>
    <property type="match status" value="1"/>
</dbReference>
<proteinExistence type="inferred from homology"/>
<sequence>MSFWVTDLDPIELQERQPNQDFNIIIRQAYKQVLGNAYLLDGESLETAESMFRNGDITVRGFVRAIGQSELYRSLFFETCSQYRFIEMNCKHFLGRAPLDQAEVSKHVQIYNNLGYEAEIDSYIDSDEYINAYGENVVPCPRTESNQRTLLNVGYNRTYALYSGGYASSDNITNKAKLIADLASNKPTAITFPKNSSSGTPGSNKKRFRVKATKASVGSINRLSNQTYEVNYDQLNAKIKNLHRTGAKILSITEV</sequence>
<dbReference type="InterPro" id="IPR001297">
    <property type="entry name" value="PBS_linker_dom"/>
</dbReference>
<keyword evidence="2" id="KW-0602">Photosynthesis</keyword>
<comment type="caution">
    <text evidence="10">The sequence shown here is derived from an EMBL/GenBank/DDBJ whole genome shotgun (WGS) entry which is preliminary data.</text>
</comment>
<dbReference type="Pfam" id="PF00427">
    <property type="entry name" value="PBS_linker_poly"/>
    <property type="match status" value="1"/>
</dbReference>
<comment type="similarity">
    <text evidence="7">Belongs to the phycobilisome linker protein family.</text>
</comment>